<evidence type="ECO:0000256" key="5">
    <source>
        <dbReference type="ARBA" id="ARBA00022989"/>
    </source>
</evidence>
<protein>
    <submittedName>
        <fullName evidence="10">NHLP bacteriocin export ABC transporter permease/ATPase subunit</fullName>
    </submittedName>
</protein>
<dbReference type="Pfam" id="PF00005">
    <property type="entry name" value="ABC_tran"/>
    <property type="match status" value="1"/>
</dbReference>
<dbReference type="PROSITE" id="PS50893">
    <property type="entry name" value="ABC_TRANSPORTER_2"/>
    <property type="match status" value="1"/>
</dbReference>
<feature type="domain" description="ABC transmembrane type-1" evidence="9">
    <location>
        <begin position="348"/>
        <end position="625"/>
    </location>
</feature>
<sequence length="892" mass="97423">MRDSEPILFESTEPWLLNGSSSLWHVSSGAVDLFAVALEAGKPVGSRSHLYRIEANQCFAGLAATSCDIPVGVLAVAVPDTQYEEHRDAVQQVDGVRREHLLSCFQTWFLVLDRILPRSTLETVHVPRPPEFGQVDAMSMSAILDHYHALLLEYLPKRLKAKKLERAARLSRKQEREDQTFTSGLRDLASVLGSAQASYSVAGAEKEGVLLEVCQLVLDASGIKAHLSSGTETGADGGLVEQFARQAGATVRRVQLTQDTWWRTDTGPLLAFEGESGRPLAILPDNTGHGLWVVDIVIGSRRRLSSRLASTLGKDAFMFFRSFPERAIGLRDLVFFGMRGTGKDFERLLAVGAFGGLLGVFTPYATGRLVERIIPGALTGELVQMVVLLLVAAIGISAFEITKSIAFLRIDSRADLATQSAIIHRLLHLPAAFFRGYSAGDLAQRVFGISGILQTISNTFQTAFISWVFGLFSYAYLFYIDWRLALMATLLVVVSLLFTLAINLWRLSRERQLIELEGRLSSLVFQLLGGIAKLRAAGGEKSAFALWAKSFSEQSRLSFSIGWAQNLLTSFNAGYVVINSLVLFAAIAYLIPQMDAGSFVAFNTAFVQFFAATLAMIGAVTGSLNIIPMYERSLPVLTTAPETDIGKSPPGVLSGEIDISRISFSYDVEGPKTIDDVSIRIKAGEFVAFVGPSGSGKSTLFRLLLGFETPETGAIYYDGKDLADLDCRGVRRQLGVVLQNGQLMFGDIFTNIVGSSPLTVEDAWEAARMAGFDEDIRDMPMGMHTMISEGAGTISGGQKQRLMIARAVVKKPKILLFDEATSALDNHTQAIVSKSILELNATRVVVAHRLSTIVNADRIFVVKAGRIVEAGSYDELMQLRCHFYDLAERQLC</sequence>
<evidence type="ECO:0000256" key="6">
    <source>
        <dbReference type="ARBA" id="ARBA00023136"/>
    </source>
</evidence>
<evidence type="ECO:0000256" key="2">
    <source>
        <dbReference type="ARBA" id="ARBA00022692"/>
    </source>
</evidence>
<evidence type="ECO:0000313" key="11">
    <source>
        <dbReference type="Proteomes" id="UP001626537"/>
    </source>
</evidence>
<evidence type="ECO:0000259" key="9">
    <source>
        <dbReference type="PROSITE" id="PS50929"/>
    </source>
</evidence>
<feature type="transmembrane region" description="Helical" evidence="7">
    <location>
        <begin position="348"/>
        <end position="370"/>
    </location>
</feature>
<dbReference type="InterPro" id="IPR017871">
    <property type="entry name" value="ABC_transporter-like_CS"/>
</dbReference>
<keyword evidence="5 7" id="KW-1133">Transmembrane helix</keyword>
<dbReference type="SMART" id="SM00382">
    <property type="entry name" value="AAA"/>
    <property type="match status" value="1"/>
</dbReference>
<dbReference type="InterPro" id="IPR036640">
    <property type="entry name" value="ABC1_TM_sf"/>
</dbReference>
<dbReference type="EMBL" id="CP136864">
    <property type="protein sequence ID" value="WOJ93368.1"/>
    <property type="molecule type" value="Genomic_DNA"/>
</dbReference>
<dbReference type="InterPro" id="IPR022515">
    <property type="entry name" value="NHPM_micro_ABC2"/>
</dbReference>
<comment type="subcellular location">
    <subcellularLocation>
        <location evidence="1">Cell membrane</location>
        <topology evidence="1">Multi-pass membrane protein</topology>
    </subcellularLocation>
</comment>
<keyword evidence="2 7" id="KW-0812">Transmembrane</keyword>
<feature type="transmembrane region" description="Helical" evidence="7">
    <location>
        <begin position="485"/>
        <end position="505"/>
    </location>
</feature>
<dbReference type="Gene3D" id="1.20.1560.10">
    <property type="entry name" value="ABC transporter type 1, transmembrane domain"/>
    <property type="match status" value="1"/>
</dbReference>
<keyword evidence="4" id="KW-0067">ATP-binding</keyword>
<dbReference type="PROSITE" id="PS50929">
    <property type="entry name" value="ABC_TM1F"/>
    <property type="match status" value="1"/>
</dbReference>
<evidence type="ECO:0000256" key="4">
    <source>
        <dbReference type="ARBA" id="ARBA00022840"/>
    </source>
</evidence>
<dbReference type="InterPro" id="IPR039421">
    <property type="entry name" value="Type_1_exporter"/>
</dbReference>
<dbReference type="InterPro" id="IPR003593">
    <property type="entry name" value="AAA+_ATPase"/>
</dbReference>
<reference evidence="10 11" key="1">
    <citation type="submission" date="2023-10" db="EMBL/GenBank/DDBJ databases">
        <title>Two novel species belonging to the OM43/NOR5 clade.</title>
        <authorList>
            <person name="Park M."/>
        </authorList>
    </citation>
    <scope>NUCLEOTIDE SEQUENCE [LARGE SCALE GENOMIC DNA]</scope>
    <source>
        <strain evidence="10 11">IMCC43200</strain>
    </source>
</reference>
<feature type="transmembrane region" description="Helical" evidence="7">
    <location>
        <begin position="606"/>
        <end position="627"/>
    </location>
</feature>
<organism evidence="10 11">
    <name type="scientific">Congregibacter variabilis</name>
    <dbReference type="NCBI Taxonomy" id="3081200"/>
    <lineage>
        <taxon>Bacteria</taxon>
        <taxon>Pseudomonadati</taxon>
        <taxon>Pseudomonadota</taxon>
        <taxon>Gammaproteobacteria</taxon>
        <taxon>Cellvibrionales</taxon>
        <taxon>Halieaceae</taxon>
        <taxon>Congregibacter</taxon>
    </lineage>
</organism>
<feature type="transmembrane region" description="Helical" evidence="7">
    <location>
        <begin position="460"/>
        <end position="479"/>
    </location>
</feature>
<evidence type="ECO:0000256" key="3">
    <source>
        <dbReference type="ARBA" id="ARBA00022741"/>
    </source>
</evidence>
<keyword evidence="11" id="KW-1185">Reference proteome</keyword>
<evidence type="ECO:0000256" key="7">
    <source>
        <dbReference type="SAM" id="Phobius"/>
    </source>
</evidence>
<keyword evidence="3" id="KW-0547">Nucleotide-binding</keyword>
<dbReference type="InterPro" id="IPR011527">
    <property type="entry name" value="ABC1_TM_dom"/>
</dbReference>
<dbReference type="SUPFAM" id="SSF52540">
    <property type="entry name" value="P-loop containing nucleoside triphosphate hydrolases"/>
    <property type="match status" value="1"/>
</dbReference>
<accession>A0ABZ0I3K9</accession>
<dbReference type="InterPro" id="IPR003439">
    <property type="entry name" value="ABC_transporter-like_ATP-bd"/>
</dbReference>
<gene>
    <name evidence="10" type="ORF">R0135_16515</name>
</gene>
<keyword evidence="6 7" id="KW-0472">Membrane</keyword>
<dbReference type="InterPro" id="IPR027417">
    <property type="entry name" value="P-loop_NTPase"/>
</dbReference>
<dbReference type="RefSeq" id="WP_407348016.1">
    <property type="nucleotide sequence ID" value="NZ_CP136864.1"/>
</dbReference>
<feature type="transmembrane region" description="Helical" evidence="7">
    <location>
        <begin position="573"/>
        <end position="591"/>
    </location>
</feature>
<name>A0ABZ0I3K9_9GAMM</name>
<dbReference type="PANTHER" id="PTHR24221">
    <property type="entry name" value="ATP-BINDING CASSETTE SUB-FAMILY B"/>
    <property type="match status" value="1"/>
</dbReference>
<dbReference type="SUPFAM" id="SSF90123">
    <property type="entry name" value="ABC transporter transmembrane region"/>
    <property type="match status" value="1"/>
</dbReference>
<dbReference type="NCBIfam" id="TIGR03797">
    <property type="entry name" value="NHLM_micro_ABC2"/>
    <property type="match status" value="1"/>
</dbReference>
<feature type="transmembrane region" description="Helical" evidence="7">
    <location>
        <begin position="382"/>
        <end position="401"/>
    </location>
</feature>
<feature type="domain" description="ABC transporter" evidence="8">
    <location>
        <begin position="657"/>
        <end position="889"/>
    </location>
</feature>
<dbReference type="PANTHER" id="PTHR24221:SF654">
    <property type="entry name" value="ATP-BINDING CASSETTE SUB-FAMILY B MEMBER 6"/>
    <property type="match status" value="1"/>
</dbReference>
<dbReference type="Gene3D" id="3.40.50.300">
    <property type="entry name" value="P-loop containing nucleotide triphosphate hydrolases"/>
    <property type="match status" value="1"/>
</dbReference>
<proteinExistence type="predicted"/>
<evidence type="ECO:0000259" key="8">
    <source>
        <dbReference type="PROSITE" id="PS50893"/>
    </source>
</evidence>
<evidence type="ECO:0000256" key="1">
    <source>
        <dbReference type="ARBA" id="ARBA00004651"/>
    </source>
</evidence>
<dbReference type="Proteomes" id="UP001626537">
    <property type="component" value="Chromosome"/>
</dbReference>
<dbReference type="PROSITE" id="PS00211">
    <property type="entry name" value="ABC_TRANSPORTER_1"/>
    <property type="match status" value="1"/>
</dbReference>
<evidence type="ECO:0000313" key="10">
    <source>
        <dbReference type="EMBL" id="WOJ93368.1"/>
    </source>
</evidence>
<dbReference type="Pfam" id="PF00664">
    <property type="entry name" value="ABC_membrane"/>
    <property type="match status" value="1"/>
</dbReference>